<comment type="catalytic activity">
    <reaction evidence="11">
        <text>a 5'-end CoA-ribonucleoside in mRNA + H2O = a 5'-end phospho-adenosine-phospho-ribonucleoside in mRNA + (R)-4'-phosphopantetheine + 2 H(+)</text>
        <dbReference type="Rhea" id="RHEA:67592"/>
        <dbReference type="Rhea" id="RHEA-COMP:15719"/>
        <dbReference type="Rhea" id="RHEA-COMP:17276"/>
        <dbReference type="ChEBI" id="CHEBI:15377"/>
        <dbReference type="ChEBI" id="CHEBI:15378"/>
        <dbReference type="ChEBI" id="CHEBI:61723"/>
        <dbReference type="ChEBI" id="CHEBI:144051"/>
        <dbReference type="ChEBI" id="CHEBI:172371"/>
    </reaction>
    <physiologicalReaction direction="left-to-right" evidence="11">
        <dbReference type="Rhea" id="RHEA:67593"/>
    </physiologicalReaction>
</comment>
<organism evidence="14 15">
    <name type="scientific">Huso huso</name>
    <name type="common">Beluga</name>
    <name type="synonym">Acipenser huso</name>
    <dbReference type="NCBI Taxonomy" id="61971"/>
    <lineage>
        <taxon>Eukaryota</taxon>
        <taxon>Metazoa</taxon>
        <taxon>Chordata</taxon>
        <taxon>Craniata</taxon>
        <taxon>Vertebrata</taxon>
        <taxon>Euteleostomi</taxon>
        <taxon>Actinopterygii</taxon>
        <taxon>Chondrostei</taxon>
        <taxon>Acipenseriformes</taxon>
        <taxon>Acipenseridae</taxon>
        <taxon>Huso</taxon>
    </lineage>
</organism>
<evidence type="ECO:0000256" key="2">
    <source>
        <dbReference type="ARBA" id="ARBA00005582"/>
    </source>
</evidence>
<dbReference type="SUPFAM" id="SSF55811">
    <property type="entry name" value="Nudix"/>
    <property type="match status" value="1"/>
</dbReference>
<dbReference type="Gene3D" id="3.90.79.10">
    <property type="entry name" value="Nucleoside Triphosphate Pyrophosphohydrolase"/>
    <property type="match status" value="1"/>
</dbReference>
<dbReference type="EMBL" id="JAHFZB010000002">
    <property type="protein sequence ID" value="KAK6492343.1"/>
    <property type="molecule type" value="Genomic_DNA"/>
</dbReference>
<accession>A0ABR1A5I2</accession>
<reference evidence="14 15" key="1">
    <citation type="submission" date="2021-05" db="EMBL/GenBank/DDBJ databases">
        <authorList>
            <person name="Zahm M."/>
            <person name="Klopp C."/>
            <person name="Cabau C."/>
            <person name="Kuhl H."/>
            <person name="Suciu R."/>
            <person name="Ciorpac M."/>
            <person name="Holostenco D."/>
            <person name="Gessner J."/>
            <person name="Wuertz S."/>
            <person name="Hohne C."/>
            <person name="Stock M."/>
            <person name="Gislard M."/>
            <person name="Lluch J."/>
            <person name="Milhes M."/>
            <person name="Lampietro C."/>
            <person name="Lopez Roques C."/>
            <person name="Donnadieu C."/>
            <person name="Du K."/>
            <person name="Schartl M."/>
            <person name="Guiguen Y."/>
        </authorList>
    </citation>
    <scope>NUCLEOTIDE SEQUENCE [LARGE SCALE GENOMIC DNA]</scope>
    <source>
        <strain evidence="14">Hh-F2</strain>
        <tissue evidence="14">Blood</tissue>
    </source>
</reference>
<keyword evidence="5" id="KW-0547">Nucleotide-binding</keyword>
<comment type="caution">
    <text evidence="14">The sequence shown here is derived from an EMBL/GenBank/DDBJ whole genome shotgun (WGS) entry which is preliminary data.</text>
</comment>
<protein>
    <recommendedName>
        <fullName evidence="4">Bis(5'-nucleosyl)-tetraphosphatase [asymmetrical]</fullName>
        <ecNumber evidence="3">3.6.1.17</ecNumber>
    </recommendedName>
    <alternativeName>
        <fullName evidence="9">Diadenosine 5',5'''-P1,P4-tetraphosphate asymmetrical hydrolase</fullName>
    </alternativeName>
    <alternativeName>
        <fullName evidence="8">Nucleoside diphosphate-linked moiety X motif 2</fullName>
    </alternativeName>
</protein>
<dbReference type="PANTHER" id="PTHR21340">
    <property type="entry name" value="DIADENOSINE 5,5-P1,P4-TETRAPHOSPHATE PYROPHOSPHOHYDROLASE MUTT"/>
    <property type="match status" value="1"/>
</dbReference>
<evidence type="ECO:0000313" key="15">
    <source>
        <dbReference type="Proteomes" id="UP001369086"/>
    </source>
</evidence>
<dbReference type="PANTHER" id="PTHR21340:SF0">
    <property type="entry name" value="BIS(5'-NUCLEOSYL)-TETRAPHOSPHATASE [ASYMMETRICAL]"/>
    <property type="match status" value="1"/>
</dbReference>
<evidence type="ECO:0000259" key="13">
    <source>
        <dbReference type="PROSITE" id="PS51462"/>
    </source>
</evidence>
<keyword evidence="15" id="KW-1185">Reference proteome</keyword>
<evidence type="ECO:0000256" key="8">
    <source>
        <dbReference type="ARBA" id="ARBA00029676"/>
    </source>
</evidence>
<dbReference type="InterPro" id="IPR051325">
    <property type="entry name" value="Nudix_hydrolase_domain"/>
</dbReference>
<name>A0ABR1A5I2_HUSHU</name>
<dbReference type="PRINTS" id="PR01405">
    <property type="entry name" value="TETRPHPHTASE"/>
</dbReference>
<evidence type="ECO:0000313" key="14">
    <source>
        <dbReference type="EMBL" id="KAK6492343.1"/>
    </source>
</evidence>
<dbReference type="Pfam" id="PF00293">
    <property type="entry name" value="NUDIX"/>
    <property type="match status" value="1"/>
</dbReference>
<comment type="catalytic activity">
    <reaction evidence="12">
        <text>P(1),P(4)-bis(5'-guanosyl) tetraphosphate + H2O = GMP + GTP + 2 H(+)</text>
        <dbReference type="Rhea" id="RHEA:22484"/>
        <dbReference type="ChEBI" id="CHEBI:15377"/>
        <dbReference type="ChEBI" id="CHEBI:15378"/>
        <dbReference type="ChEBI" id="CHEBI:37565"/>
        <dbReference type="ChEBI" id="CHEBI:57553"/>
        <dbReference type="ChEBI" id="CHEBI:58115"/>
        <dbReference type="EC" id="3.6.1.17"/>
    </reaction>
</comment>
<evidence type="ECO:0000256" key="7">
    <source>
        <dbReference type="ARBA" id="ARBA00024504"/>
    </source>
</evidence>
<evidence type="ECO:0000256" key="1">
    <source>
        <dbReference type="ARBA" id="ARBA00001968"/>
    </source>
</evidence>
<evidence type="ECO:0000256" key="6">
    <source>
        <dbReference type="ARBA" id="ARBA00022801"/>
    </source>
</evidence>
<keyword evidence="6" id="KW-0378">Hydrolase</keyword>
<evidence type="ECO:0000256" key="3">
    <source>
        <dbReference type="ARBA" id="ARBA00012447"/>
    </source>
</evidence>
<proteinExistence type="inferred from homology"/>
<comment type="cofactor">
    <cofactor evidence="1">
        <name>a divalent metal cation</name>
        <dbReference type="ChEBI" id="CHEBI:60240"/>
    </cofactor>
</comment>
<comment type="catalytic activity">
    <reaction evidence="7">
        <text>a 5'-end FAD-phospho-ribonucleoside in mRNA + H2O = a 5'-end phospho-adenosine-phospho-ribonucleoside in mRNA + FMN + 2 H(+)</text>
        <dbReference type="Rhea" id="RHEA:67588"/>
        <dbReference type="Rhea" id="RHEA-COMP:15719"/>
        <dbReference type="Rhea" id="RHEA-COMP:17275"/>
        <dbReference type="ChEBI" id="CHEBI:15377"/>
        <dbReference type="ChEBI" id="CHEBI:15378"/>
        <dbReference type="ChEBI" id="CHEBI:58210"/>
        <dbReference type="ChEBI" id="CHEBI:144051"/>
        <dbReference type="ChEBI" id="CHEBI:172372"/>
    </reaction>
    <physiologicalReaction direction="left-to-right" evidence="7">
        <dbReference type="Rhea" id="RHEA:67589"/>
    </physiologicalReaction>
</comment>
<evidence type="ECO:0000256" key="5">
    <source>
        <dbReference type="ARBA" id="ARBA00022741"/>
    </source>
</evidence>
<comment type="function">
    <text evidence="10">Catalyzes the asymmetric hydrolysis of diadenosine 5',5'''-P1,P4-tetraphosphate (Ap4A) to yield AMP and ATP. Exhibits decapping activity towards FAD-capped RNAs and dpCoA-capped RNAs in vitro.</text>
</comment>
<dbReference type="EC" id="3.6.1.17" evidence="3"/>
<feature type="domain" description="Nudix hydrolase" evidence="13">
    <location>
        <begin position="37"/>
        <end position="176"/>
    </location>
</feature>
<dbReference type="InterPro" id="IPR020084">
    <property type="entry name" value="NUDIX_hydrolase_CS"/>
</dbReference>
<comment type="similarity">
    <text evidence="2">Belongs to the Nudix hydrolase family.</text>
</comment>
<evidence type="ECO:0000256" key="10">
    <source>
        <dbReference type="ARBA" id="ARBA00045172"/>
    </source>
</evidence>
<evidence type="ECO:0000256" key="12">
    <source>
        <dbReference type="ARBA" id="ARBA00048896"/>
    </source>
</evidence>
<sequence length="186" mass="21540">MRGYFRKELKRKQTFNVPRVSTDSGEAFCVIRLLRVMALRACGLIICRTLSGSALKMGDEIEFLLLQTSYGKHHWTPPKGHVDPGEDDLQTALRETQEEAGLGEEHFRILEGYRKELRYMVKSQPKTVVYWLAELCDSGTSVRLSEEHQDYRWLGVEEACQLSEYKDMQEALREAHSFILNRQQPS</sequence>
<dbReference type="PROSITE" id="PS00893">
    <property type="entry name" value="NUDIX_BOX"/>
    <property type="match status" value="1"/>
</dbReference>
<dbReference type="PROSITE" id="PS51462">
    <property type="entry name" value="NUDIX"/>
    <property type="match status" value="1"/>
</dbReference>
<dbReference type="CDD" id="cd03428">
    <property type="entry name" value="NUDIX_Ap4A_Nudt2"/>
    <property type="match status" value="1"/>
</dbReference>
<evidence type="ECO:0000256" key="4">
    <source>
        <dbReference type="ARBA" id="ARBA00018911"/>
    </source>
</evidence>
<dbReference type="InterPro" id="IPR003565">
    <property type="entry name" value="Tetra_PHTase"/>
</dbReference>
<evidence type="ECO:0000256" key="11">
    <source>
        <dbReference type="ARBA" id="ARBA00048667"/>
    </source>
</evidence>
<dbReference type="InterPro" id="IPR000086">
    <property type="entry name" value="NUDIX_hydrolase_dom"/>
</dbReference>
<dbReference type="InterPro" id="IPR015797">
    <property type="entry name" value="NUDIX_hydrolase-like_dom_sf"/>
</dbReference>
<dbReference type="Proteomes" id="UP001369086">
    <property type="component" value="Unassembled WGS sequence"/>
</dbReference>
<evidence type="ECO:0000256" key="9">
    <source>
        <dbReference type="ARBA" id="ARBA00032644"/>
    </source>
</evidence>
<gene>
    <name evidence="14" type="ORF">HHUSO_G1674</name>
</gene>